<comment type="subcellular location">
    <subcellularLocation>
        <location evidence="1">Cell membrane</location>
    </subcellularLocation>
</comment>
<evidence type="ECO:0000256" key="4">
    <source>
        <dbReference type="ARBA" id="ARBA00023004"/>
    </source>
</evidence>
<feature type="transmembrane region" description="Helical" evidence="7">
    <location>
        <begin position="27"/>
        <end position="49"/>
    </location>
</feature>
<feature type="transmembrane region" description="Helical" evidence="7">
    <location>
        <begin position="255"/>
        <end position="275"/>
    </location>
</feature>
<accession>A0ABZ3HEI7</accession>
<evidence type="ECO:0000256" key="6">
    <source>
        <dbReference type="ARBA" id="ARBA00023136"/>
    </source>
</evidence>
<dbReference type="PANTHER" id="PTHR30224:SF4">
    <property type="entry name" value="ELECTRON TRANSPORT PROTEIN YCCM-RELATED"/>
    <property type="match status" value="1"/>
</dbReference>
<dbReference type="SUPFAM" id="SSF54862">
    <property type="entry name" value="4Fe-4S ferredoxins"/>
    <property type="match status" value="1"/>
</dbReference>
<evidence type="ECO:0000256" key="3">
    <source>
        <dbReference type="ARBA" id="ARBA00022723"/>
    </source>
</evidence>
<keyword evidence="4" id="KW-0408">Iron</keyword>
<name>A0ABZ3HEI7_9BACT</name>
<feature type="transmembrane region" description="Helical" evidence="7">
    <location>
        <begin position="427"/>
        <end position="448"/>
    </location>
</feature>
<feature type="transmembrane region" description="Helical" evidence="7">
    <location>
        <begin position="394"/>
        <end position="415"/>
    </location>
</feature>
<feature type="transmembrane region" description="Helical" evidence="7">
    <location>
        <begin position="61"/>
        <end position="90"/>
    </location>
</feature>
<dbReference type="PROSITE" id="PS00198">
    <property type="entry name" value="4FE4S_FER_1"/>
    <property type="match status" value="1"/>
</dbReference>
<feature type="transmembrane region" description="Helical" evidence="7">
    <location>
        <begin position="339"/>
        <end position="360"/>
    </location>
</feature>
<feature type="domain" description="4Fe-4S ferredoxin-type" evidence="8">
    <location>
        <begin position="59"/>
        <end position="100"/>
    </location>
</feature>
<keyword evidence="5" id="KW-0411">Iron-sulfur</keyword>
<keyword evidence="2" id="KW-1003">Cell membrane</keyword>
<keyword evidence="7" id="KW-0812">Transmembrane</keyword>
<dbReference type="RefSeq" id="WP_345973695.1">
    <property type="nucleotide sequence ID" value="NZ_CP147920.1"/>
</dbReference>
<evidence type="ECO:0000313" key="10">
    <source>
        <dbReference type="Proteomes" id="UP001447842"/>
    </source>
</evidence>
<evidence type="ECO:0000256" key="5">
    <source>
        <dbReference type="ARBA" id="ARBA00023014"/>
    </source>
</evidence>
<dbReference type="Pfam" id="PF12801">
    <property type="entry name" value="Fer4_5"/>
    <property type="match status" value="2"/>
</dbReference>
<evidence type="ECO:0000256" key="1">
    <source>
        <dbReference type="ARBA" id="ARBA00004236"/>
    </source>
</evidence>
<keyword evidence="10" id="KW-1185">Reference proteome</keyword>
<proteinExistence type="predicted"/>
<evidence type="ECO:0000256" key="7">
    <source>
        <dbReference type="SAM" id="Phobius"/>
    </source>
</evidence>
<feature type="transmembrane region" description="Helical" evidence="7">
    <location>
        <begin position="307"/>
        <end position="327"/>
    </location>
</feature>
<dbReference type="InterPro" id="IPR017896">
    <property type="entry name" value="4Fe4S_Fe-S-bd"/>
</dbReference>
<dbReference type="InterPro" id="IPR052378">
    <property type="entry name" value="NosR_regulator"/>
</dbReference>
<feature type="domain" description="4Fe-4S ferredoxin-type" evidence="8">
    <location>
        <begin position="144"/>
        <end position="178"/>
    </location>
</feature>
<dbReference type="InterPro" id="IPR017900">
    <property type="entry name" value="4Fe4S_Fe_S_CS"/>
</dbReference>
<gene>
    <name evidence="9" type="ORF">WCY31_06115</name>
</gene>
<dbReference type="PANTHER" id="PTHR30224">
    <property type="entry name" value="ELECTRON TRANSPORT PROTEIN"/>
    <property type="match status" value="1"/>
</dbReference>
<keyword evidence="6 7" id="KW-0472">Membrane</keyword>
<reference evidence="9 10" key="1">
    <citation type="submission" date="2024-03" db="EMBL/GenBank/DDBJ databases">
        <title>Sulfurimonas sp. HSL3-1.</title>
        <authorList>
            <person name="Wang S."/>
        </authorList>
    </citation>
    <scope>NUCLEOTIDE SEQUENCE [LARGE SCALE GENOMIC DNA]</scope>
    <source>
        <strain evidence="9 10">HSL3-1</strain>
    </source>
</reference>
<feature type="transmembrane region" description="Helical" evidence="7">
    <location>
        <begin position="134"/>
        <end position="156"/>
    </location>
</feature>
<keyword evidence="3" id="KW-0479">Metal-binding</keyword>
<dbReference type="EMBL" id="CP147920">
    <property type="protein sequence ID" value="XAU16281.1"/>
    <property type="molecule type" value="Genomic_DNA"/>
</dbReference>
<sequence length="496" mass="55710">MVDHIKRDRNDLYGMPLLGYLFKNQRFLFLLRLAVTALFFYAIALGFAVPGKENLYTPALFWGIFWSLFIVVSLPTFGRIFCGICPHGFLGHYLTKFGLNKRMPKWLENRFIGVTLLMVGWWGVYYSFPSVYHTPFGSAVLFTVMTLLSFVFYLVYKEMSYCKYICPIGTLTRAYEKLSFTWLGTYQSACSECKTFDCAKACTHGLSPFNFDKKNSMGDCTLCMDCSDACEAVSFRLTKPSFSLFSHFKIEKAEVWAYILIVAAIPITMAFHHGMGRSAIADEFIWAKTAAALQGIAGLGGMDTVGLFAFLYAVLFSVVAATAGMFVASKILQKEYTTVFYTLGYAFAPLFIFGSLSHTLEMFFVSGMEKIVDGFAYGFGVQSDFTSPASRKDAWVHLFSYLRYVGVAWALVILYKRFGLIEAKKRAKILAFPFAASLIIFFVAVNLYRGYILDTYGRAQRGHHNHSVPTEKFSKNAPQAMRVTAGPAAEHPAGRL</sequence>
<keyword evidence="7" id="KW-1133">Transmembrane helix</keyword>
<organism evidence="9 10">
    <name type="scientific">Sulfurimonas diazotrophicus</name>
    <dbReference type="NCBI Taxonomy" id="3131939"/>
    <lineage>
        <taxon>Bacteria</taxon>
        <taxon>Pseudomonadati</taxon>
        <taxon>Campylobacterota</taxon>
        <taxon>Epsilonproteobacteria</taxon>
        <taxon>Campylobacterales</taxon>
        <taxon>Sulfurimonadaceae</taxon>
        <taxon>Sulfurimonas</taxon>
    </lineage>
</organism>
<evidence type="ECO:0000259" key="8">
    <source>
        <dbReference type="Pfam" id="PF12801"/>
    </source>
</evidence>
<evidence type="ECO:0000256" key="2">
    <source>
        <dbReference type="ARBA" id="ARBA00022475"/>
    </source>
</evidence>
<protein>
    <submittedName>
        <fullName evidence="9">4Fe-4S binding protein</fullName>
    </submittedName>
</protein>
<evidence type="ECO:0000313" key="9">
    <source>
        <dbReference type="EMBL" id="XAU16281.1"/>
    </source>
</evidence>
<dbReference type="Proteomes" id="UP001447842">
    <property type="component" value="Chromosome"/>
</dbReference>
<feature type="transmembrane region" description="Helical" evidence="7">
    <location>
        <begin position="111"/>
        <end position="128"/>
    </location>
</feature>